<gene>
    <name evidence="1" type="ORF">SAMN05660862_2519</name>
</gene>
<dbReference type="RefSeq" id="WP_085473250.1">
    <property type="nucleotide sequence ID" value="NZ_FXAU01000004.1"/>
</dbReference>
<dbReference type="Proteomes" id="UP000192980">
    <property type="component" value="Unassembled WGS sequence"/>
</dbReference>
<dbReference type="OrthoDB" id="1451916at2"/>
<sequence length="156" mass="17950">MDANRTELHATETLLQRGVRVKARAPLWLRLLGKKTITLTLRAPTGGAFLRMGEWFLRCQLSVDQLQEISVQDALLFQVRYSRCIYRALACLFLVDRRLTKLFLRPYANYLREAITPKEALALLQLSILQGGSEDFMIITRFLRAKMITAPKKMGH</sequence>
<name>A0A1X7K595_9SPHI</name>
<keyword evidence="2" id="KW-1185">Reference proteome</keyword>
<dbReference type="EMBL" id="FXAU01000004">
    <property type="protein sequence ID" value="SMG35388.1"/>
    <property type="molecule type" value="Genomic_DNA"/>
</dbReference>
<protein>
    <submittedName>
        <fullName evidence="1">Uncharacterized protein</fullName>
    </submittedName>
</protein>
<accession>A0A1X7K595</accession>
<proteinExistence type="predicted"/>
<reference evidence="1 2" key="1">
    <citation type="submission" date="2017-04" db="EMBL/GenBank/DDBJ databases">
        <authorList>
            <person name="Afonso C.L."/>
            <person name="Miller P.J."/>
            <person name="Scott M.A."/>
            <person name="Spackman E."/>
            <person name="Goraichik I."/>
            <person name="Dimitrov K.M."/>
            <person name="Suarez D.L."/>
            <person name="Swayne D.E."/>
        </authorList>
    </citation>
    <scope>NUCLEOTIDE SEQUENCE [LARGE SCALE GENOMIC DNA]</scope>
    <source>
        <strain evidence="1 2">DSM 22418</strain>
    </source>
</reference>
<evidence type="ECO:0000313" key="2">
    <source>
        <dbReference type="Proteomes" id="UP000192980"/>
    </source>
</evidence>
<dbReference type="STRING" id="561061.SAMN05660862_2519"/>
<evidence type="ECO:0000313" key="1">
    <source>
        <dbReference type="EMBL" id="SMG35388.1"/>
    </source>
</evidence>
<dbReference type="AlphaFoldDB" id="A0A1X7K595"/>
<organism evidence="1 2">
    <name type="scientific">Sphingobacterium psychroaquaticum</name>
    <dbReference type="NCBI Taxonomy" id="561061"/>
    <lineage>
        <taxon>Bacteria</taxon>
        <taxon>Pseudomonadati</taxon>
        <taxon>Bacteroidota</taxon>
        <taxon>Sphingobacteriia</taxon>
        <taxon>Sphingobacteriales</taxon>
        <taxon>Sphingobacteriaceae</taxon>
        <taxon>Sphingobacterium</taxon>
    </lineage>
</organism>